<organism evidence="2">
    <name type="scientific">Rhizophora mucronata</name>
    <name type="common">Asiatic mangrove</name>
    <dbReference type="NCBI Taxonomy" id="61149"/>
    <lineage>
        <taxon>Eukaryota</taxon>
        <taxon>Viridiplantae</taxon>
        <taxon>Streptophyta</taxon>
        <taxon>Embryophyta</taxon>
        <taxon>Tracheophyta</taxon>
        <taxon>Spermatophyta</taxon>
        <taxon>Magnoliopsida</taxon>
        <taxon>eudicotyledons</taxon>
        <taxon>Gunneridae</taxon>
        <taxon>Pentapetalae</taxon>
        <taxon>rosids</taxon>
        <taxon>fabids</taxon>
        <taxon>Malpighiales</taxon>
        <taxon>Rhizophoraceae</taxon>
        <taxon>Rhizophora</taxon>
    </lineage>
</organism>
<sequence length="23" mass="2453">MILKQCSFRGYGSHSCGSSTCIS</sequence>
<evidence type="ECO:0000256" key="1">
    <source>
        <dbReference type="SAM" id="MobiDB-lite"/>
    </source>
</evidence>
<proteinExistence type="predicted"/>
<evidence type="ECO:0000313" key="2">
    <source>
        <dbReference type="EMBL" id="MBX54155.1"/>
    </source>
</evidence>
<protein>
    <submittedName>
        <fullName evidence="2">Uncharacterized protein</fullName>
    </submittedName>
</protein>
<name>A0A2P2PHF7_RHIMU</name>
<feature type="region of interest" description="Disordered" evidence="1">
    <location>
        <begin position="1"/>
        <end position="23"/>
    </location>
</feature>
<dbReference type="AlphaFoldDB" id="A0A2P2PHF7"/>
<accession>A0A2P2PHF7</accession>
<dbReference type="EMBL" id="GGEC01073671">
    <property type="protein sequence ID" value="MBX54155.1"/>
    <property type="molecule type" value="Transcribed_RNA"/>
</dbReference>
<reference evidence="2" key="1">
    <citation type="submission" date="2018-02" db="EMBL/GenBank/DDBJ databases">
        <title>Rhizophora mucronata_Transcriptome.</title>
        <authorList>
            <person name="Meera S.P."/>
            <person name="Sreeshan A."/>
            <person name="Augustine A."/>
        </authorList>
    </citation>
    <scope>NUCLEOTIDE SEQUENCE</scope>
    <source>
        <tissue evidence="2">Leaf</tissue>
    </source>
</reference>